<dbReference type="Proteomes" id="UP000231282">
    <property type="component" value="Unassembled WGS sequence"/>
</dbReference>
<dbReference type="EMBL" id="PEZH01000042">
    <property type="protein sequence ID" value="PIS15025.1"/>
    <property type="molecule type" value="Genomic_DNA"/>
</dbReference>
<dbReference type="InterPro" id="IPR012676">
    <property type="entry name" value="TGS-like"/>
</dbReference>
<protein>
    <submittedName>
        <fullName evidence="8">Redox-regulated ATPase YchF</fullName>
    </submittedName>
</protein>
<dbReference type="PROSITE" id="PS51710">
    <property type="entry name" value="G_OBG"/>
    <property type="match status" value="1"/>
</dbReference>
<dbReference type="PIRSF" id="PIRSF006641">
    <property type="entry name" value="CHP00092"/>
    <property type="match status" value="1"/>
</dbReference>
<keyword evidence="2" id="KW-0479">Metal-binding</keyword>
<evidence type="ECO:0000256" key="5">
    <source>
        <dbReference type="ARBA" id="ARBA00022842"/>
    </source>
</evidence>
<feature type="domain" description="OBG-type G" evidence="6">
    <location>
        <begin position="4"/>
        <end position="249"/>
    </location>
</feature>
<dbReference type="GO" id="GO:0005524">
    <property type="term" value="F:ATP binding"/>
    <property type="evidence" value="ECO:0007669"/>
    <property type="project" value="UniProtKB-KW"/>
</dbReference>
<dbReference type="InterPro" id="IPR027417">
    <property type="entry name" value="P-loop_NTPase"/>
</dbReference>
<evidence type="ECO:0000259" key="6">
    <source>
        <dbReference type="PROSITE" id="PS51710"/>
    </source>
</evidence>
<dbReference type="SUPFAM" id="SSF81271">
    <property type="entry name" value="TGS-like"/>
    <property type="match status" value="1"/>
</dbReference>
<keyword evidence="5" id="KW-0460">Magnesium</keyword>
<dbReference type="AlphaFoldDB" id="A0A2H0WQY8"/>
<evidence type="ECO:0000256" key="3">
    <source>
        <dbReference type="ARBA" id="ARBA00022741"/>
    </source>
</evidence>
<dbReference type="PANTHER" id="PTHR23305">
    <property type="entry name" value="OBG GTPASE FAMILY"/>
    <property type="match status" value="1"/>
</dbReference>
<evidence type="ECO:0000313" key="8">
    <source>
        <dbReference type="EMBL" id="PIS15025.1"/>
    </source>
</evidence>
<evidence type="ECO:0000256" key="2">
    <source>
        <dbReference type="ARBA" id="ARBA00022723"/>
    </source>
</evidence>
<dbReference type="Gene3D" id="3.40.50.300">
    <property type="entry name" value="P-loop containing nucleotide triphosphate hydrolases"/>
    <property type="match status" value="1"/>
</dbReference>
<keyword evidence="4" id="KW-0067">ATP-binding</keyword>
<evidence type="ECO:0000256" key="1">
    <source>
        <dbReference type="ARBA" id="ARBA00001946"/>
    </source>
</evidence>
<evidence type="ECO:0000256" key="4">
    <source>
        <dbReference type="ARBA" id="ARBA00022840"/>
    </source>
</evidence>
<dbReference type="PANTHER" id="PTHR23305:SF18">
    <property type="entry name" value="OBG-TYPE G DOMAIN-CONTAINING PROTEIN"/>
    <property type="match status" value="1"/>
</dbReference>
<dbReference type="PRINTS" id="PR00326">
    <property type="entry name" value="GTP1OBG"/>
</dbReference>
<dbReference type="GO" id="GO:0046872">
    <property type="term" value="F:metal ion binding"/>
    <property type="evidence" value="ECO:0007669"/>
    <property type="project" value="UniProtKB-KW"/>
</dbReference>
<comment type="caution">
    <text evidence="8">The sequence shown here is derived from an EMBL/GenBank/DDBJ whole genome shotgun (WGS) entry which is preliminary data.</text>
</comment>
<dbReference type="CDD" id="cd01900">
    <property type="entry name" value="YchF"/>
    <property type="match status" value="1"/>
</dbReference>
<name>A0A2H0WQY8_9BACT</name>
<dbReference type="GO" id="GO:0005737">
    <property type="term" value="C:cytoplasm"/>
    <property type="evidence" value="ECO:0007669"/>
    <property type="project" value="TreeGrafter"/>
</dbReference>
<keyword evidence="3" id="KW-0547">Nucleotide-binding</keyword>
<sequence length="356" mass="40002">MSNLSVGIVGLPNAGKSTLFNALLGRQIARAENYPFCTIEPNTGVVEVPDERLSVLARIEKSKQIVPAVVKFVDIAGLVKGAAKGEGLGNKFLAHIRECSIICYVLRSFADSNVEKAGSINPRSDLEILKTELMLKDLETIERILGEKVHPDDKKEVLRHQTAEKTKKILDQGKMPVSEEWNDNERTVLQSFSLLTMKPYLVVFNIGEEDFENLDKIRTDFSDWDVIPISAKMEEELAELEENERREYLKSWGVKESGLVLLIRKAYEKLGLVSFYTAGEKEARAWTVEKETKAPQAAAVIHTDFEKGFIKAEVVDYNTFVQFGGWAKCRSLGKTCFKGKDYLLQGNEVVEFKVSC</sequence>
<dbReference type="InterPro" id="IPR006073">
    <property type="entry name" value="GTP-bd"/>
</dbReference>
<dbReference type="Pfam" id="PF01926">
    <property type="entry name" value="MMR_HSR1"/>
    <property type="match status" value="1"/>
</dbReference>
<organism evidence="8 9">
    <name type="scientific">Candidatus Shapirobacteria bacterium CG09_land_8_20_14_0_10_38_17</name>
    <dbReference type="NCBI Taxonomy" id="1974884"/>
    <lineage>
        <taxon>Bacteria</taxon>
        <taxon>Candidatus Shapironibacteriota</taxon>
    </lineage>
</organism>
<evidence type="ECO:0000313" key="9">
    <source>
        <dbReference type="Proteomes" id="UP000231282"/>
    </source>
</evidence>
<accession>A0A2H0WQY8</accession>
<dbReference type="InterPro" id="IPR013029">
    <property type="entry name" value="YchF_C"/>
</dbReference>
<proteinExistence type="predicted"/>
<dbReference type="NCBIfam" id="TIGR00092">
    <property type="entry name" value="redox-regulated ATPase YchF"/>
    <property type="match status" value="1"/>
</dbReference>
<dbReference type="InterPro" id="IPR031167">
    <property type="entry name" value="G_OBG"/>
</dbReference>
<dbReference type="InterPro" id="IPR005225">
    <property type="entry name" value="Small_GTP-bd"/>
</dbReference>
<dbReference type="PROSITE" id="PS51880">
    <property type="entry name" value="TGS"/>
    <property type="match status" value="1"/>
</dbReference>
<dbReference type="InterPro" id="IPR004396">
    <property type="entry name" value="ATPase_YchF/OLA1"/>
</dbReference>
<dbReference type="InterPro" id="IPR041706">
    <property type="entry name" value="YchF_N"/>
</dbReference>
<dbReference type="GO" id="GO:0005525">
    <property type="term" value="F:GTP binding"/>
    <property type="evidence" value="ECO:0007669"/>
    <property type="project" value="InterPro"/>
</dbReference>
<gene>
    <name evidence="8" type="ORF">COT63_02190</name>
</gene>
<dbReference type="Gene3D" id="3.10.20.30">
    <property type="match status" value="1"/>
</dbReference>
<dbReference type="GO" id="GO:0016887">
    <property type="term" value="F:ATP hydrolysis activity"/>
    <property type="evidence" value="ECO:0007669"/>
    <property type="project" value="InterPro"/>
</dbReference>
<reference evidence="9" key="1">
    <citation type="submission" date="2017-09" db="EMBL/GenBank/DDBJ databases">
        <title>Depth-based differentiation of microbial function through sediment-hosted aquifers and enrichment of novel symbionts in the deep terrestrial subsurface.</title>
        <authorList>
            <person name="Probst A.J."/>
            <person name="Ladd B."/>
            <person name="Jarett J.K."/>
            <person name="Geller-Mcgrath D.E."/>
            <person name="Sieber C.M.K."/>
            <person name="Emerson J.B."/>
            <person name="Anantharaman K."/>
            <person name="Thomas B.C."/>
            <person name="Malmstrom R."/>
            <person name="Stieglmeier M."/>
            <person name="Klingl A."/>
            <person name="Woyke T."/>
            <person name="Ryan C.M."/>
            <person name="Banfield J.F."/>
        </authorList>
    </citation>
    <scope>NUCLEOTIDE SEQUENCE [LARGE SCALE GENOMIC DNA]</scope>
</reference>
<dbReference type="Gene3D" id="1.10.150.300">
    <property type="entry name" value="TGS-like domain"/>
    <property type="match status" value="1"/>
</dbReference>
<dbReference type="FunFam" id="3.10.20.30:FF:000001">
    <property type="entry name" value="Ribosome-binding ATPase YchF"/>
    <property type="match status" value="1"/>
</dbReference>
<dbReference type="Pfam" id="PF06071">
    <property type="entry name" value="YchF-GTPase_C"/>
    <property type="match status" value="1"/>
</dbReference>
<comment type="cofactor">
    <cofactor evidence="1">
        <name>Mg(2+)</name>
        <dbReference type="ChEBI" id="CHEBI:18420"/>
    </cofactor>
</comment>
<dbReference type="InterPro" id="IPR023192">
    <property type="entry name" value="TGS-like_dom_sf"/>
</dbReference>
<dbReference type="InterPro" id="IPR004095">
    <property type="entry name" value="TGS"/>
</dbReference>
<evidence type="ECO:0000259" key="7">
    <source>
        <dbReference type="PROSITE" id="PS51880"/>
    </source>
</evidence>
<feature type="domain" description="TGS" evidence="7">
    <location>
        <begin position="271"/>
        <end position="354"/>
    </location>
</feature>
<dbReference type="SUPFAM" id="SSF52540">
    <property type="entry name" value="P-loop containing nucleoside triphosphate hydrolases"/>
    <property type="match status" value="1"/>
</dbReference>
<dbReference type="NCBIfam" id="TIGR00231">
    <property type="entry name" value="small_GTP"/>
    <property type="match status" value="1"/>
</dbReference>
<dbReference type="InterPro" id="IPR012675">
    <property type="entry name" value="Beta-grasp_dom_sf"/>
</dbReference>